<dbReference type="EMBL" id="BK015417">
    <property type="protein sequence ID" value="DAE05780.1"/>
    <property type="molecule type" value="Genomic_DNA"/>
</dbReference>
<organism evidence="1">
    <name type="scientific">Siphoviridae sp. ctrEg9</name>
    <dbReference type="NCBI Taxonomy" id="2825688"/>
    <lineage>
        <taxon>Viruses</taxon>
        <taxon>Duplodnaviria</taxon>
        <taxon>Heunggongvirae</taxon>
        <taxon>Uroviricota</taxon>
        <taxon>Caudoviricetes</taxon>
    </lineage>
</organism>
<proteinExistence type="predicted"/>
<accession>A0A8S5PHW9</accession>
<protein>
    <submittedName>
        <fullName evidence="1">Uncharacterized protein</fullName>
    </submittedName>
</protein>
<name>A0A8S5PHW9_9CAUD</name>
<sequence>MLRKQASRSLGSEYSPSYFAENISFNIFGEEVDELFVGLVKTISVQTDKTVK</sequence>
<reference evidence="1" key="1">
    <citation type="journal article" date="2021" name="Proc. Natl. Acad. Sci. U.S.A.">
        <title>A Catalog of Tens of Thousands of Viruses from Human Metagenomes Reveals Hidden Associations with Chronic Diseases.</title>
        <authorList>
            <person name="Tisza M.J."/>
            <person name="Buck C.B."/>
        </authorList>
    </citation>
    <scope>NUCLEOTIDE SEQUENCE</scope>
    <source>
        <strain evidence="1">CtrEg9</strain>
    </source>
</reference>
<evidence type="ECO:0000313" key="1">
    <source>
        <dbReference type="EMBL" id="DAE05780.1"/>
    </source>
</evidence>